<name>A0A248TMU3_9BACI</name>
<evidence type="ECO:0000313" key="1">
    <source>
        <dbReference type="EMBL" id="ASV69533.1"/>
    </source>
</evidence>
<reference evidence="1 2" key="1">
    <citation type="submission" date="2017-08" db="EMBL/GenBank/DDBJ databases">
        <title>Complete Genome Sequence of Bacillus kochii Oregon-R-modENCODE STRAIN BDGP4, isolated from Drosophila melanogaster gut.</title>
        <authorList>
            <person name="Wan K.H."/>
            <person name="Yu C."/>
            <person name="Park S."/>
            <person name="Hammonds A.S."/>
            <person name="Booth B.W."/>
            <person name="Celniker S.E."/>
        </authorList>
    </citation>
    <scope>NUCLEOTIDE SEQUENCE [LARGE SCALE GENOMIC DNA]</scope>
    <source>
        <strain evidence="1 2">BDGP4</strain>
    </source>
</reference>
<dbReference type="Pfam" id="PF14276">
    <property type="entry name" value="DUF4363"/>
    <property type="match status" value="1"/>
</dbReference>
<dbReference type="RefSeq" id="WP_095373097.1">
    <property type="nucleotide sequence ID" value="NZ_CANMJM010000003.1"/>
</dbReference>
<dbReference type="Proteomes" id="UP000215137">
    <property type="component" value="Chromosome"/>
</dbReference>
<organism evidence="1 2">
    <name type="scientific">Cytobacillus kochii</name>
    <dbReference type="NCBI Taxonomy" id="859143"/>
    <lineage>
        <taxon>Bacteria</taxon>
        <taxon>Bacillati</taxon>
        <taxon>Bacillota</taxon>
        <taxon>Bacilli</taxon>
        <taxon>Bacillales</taxon>
        <taxon>Bacillaceae</taxon>
        <taxon>Cytobacillus</taxon>
    </lineage>
</organism>
<dbReference type="GeneID" id="97216383"/>
<dbReference type="OrthoDB" id="1739442at2"/>
<evidence type="ECO:0000313" key="2">
    <source>
        <dbReference type="Proteomes" id="UP000215137"/>
    </source>
</evidence>
<sequence length="122" mass="13739">MKEFILYKLIPLLILAIFIFTMKSGDFLKQPLVDGDDVIGTLSLVEQSIHEGDWKSAKKQINRAKEGFLTVQMRVQFSVEKNELNQIGTSLNRAIGFIDVHDEGGAQAEIEEIKFAWEGLGK</sequence>
<dbReference type="EMBL" id="CP022983">
    <property type="protein sequence ID" value="ASV69533.1"/>
    <property type="molecule type" value="Genomic_DNA"/>
</dbReference>
<dbReference type="KEGG" id="bko:CKF48_20795"/>
<protein>
    <recommendedName>
        <fullName evidence="3">DUF4363 domain-containing protein</fullName>
    </recommendedName>
</protein>
<accession>A0A248TMU3</accession>
<gene>
    <name evidence="1" type="ORF">CKF48_20795</name>
</gene>
<keyword evidence="2" id="KW-1185">Reference proteome</keyword>
<evidence type="ECO:0008006" key="3">
    <source>
        <dbReference type="Google" id="ProtNLM"/>
    </source>
</evidence>
<proteinExistence type="predicted"/>
<dbReference type="AlphaFoldDB" id="A0A248TMU3"/>
<dbReference type="InterPro" id="IPR025373">
    <property type="entry name" value="DUF4363"/>
</dbReference>